<dbReference type="EMBL" id="JAIWQS010000008">
    <property type="protein sequence ID" value="KAJ8899151.1"/>
    <property type="molecule type" value="Genomic_DNA"/>
</dbReference>
<name>A0AAV8U9Q2_9ROSI</name>
<evidence type="ECO:0000256" key="1">
    <source>
        <dbReference type="SAM" id="MobiDB-lite"/>
    </source>
</evidence>
<keyword evidence="3" id="KW-1185">Reference proteome</keyword>
<comment type="caution">
    <text evidence="2">The sequence shown here is derived from an EMBL/GenBank/DDBJ whole genome shotgun (WGS) entry which is preliminary data.</text>
</comment>
<reference evidence="2 3" key="1">
    <citation type="submission" date="2021-09" db="EMBL/GenBank/DDBJ databases">
        <title>Genomic insights and catalytic innovation underlie evolution of tropane alkaloids biosynthesis.</title>
        <authorList>
            <person name="Wang Y.-J."/>
            <person name="Tian T."/>
            <person name="Huang J.-P."/>
            <person name="Huang S.-X."/>
        </authorList>
    </citation>
    <scope>NUCLEOTIDE SEQUENCE [LARGE SCALE GENOMIC DNA]</scope>
    <source>
        <strain evidence="2">KIB-2018</strain>
        <tissue evidence="2">Leaf</tissue>
    </source>
</reference>
<dbReference type="AlphaFoldDB" id="A0AAV8U9Q2"/>
<feature type="region of interest" description="Disordered" evidence="1">
    <location>
        <begin position="153"/>
        <end position="241"/>
    </location>
</feature>
<feature type="region of interest" description="Disordered" evidence="1">
    <location>
        <begin position="28"/>
        <end position="136"/>
    </location>
</feature>
<accession>A0AAV8U9Q2</accession>
<protein>
    <submittedName>
        <fullName evidence="2">Uncharacterized protein</fullName>
    </submittedName>
</protein>
<organism evidence="2 3">
    <name type="scientific">Erythroxylum novogranatense</name>
    <dbReference type="NCBI Taxonomy" id="1862640"/>
    <lineage>
        <taxon>Eukaryota</taxon>
        <taxon>Viridiplantae</taxon>
        <taxon>Streptophyta</taxon>
        <taxon>Embryophyta</taxon>
        <taxon>Tracheophyta</taxon>
        <taxon>Spermatophyta</taxon>
        <taxon>Magnoliopsida</taxon>
        <taxon>eudicotyledons</taxon>
        <taxon>Gunneridae</taxon>
        <taxon>Pentapetalae</taxon>
        <taxon>rosids</taxon>
        <taxon>fabids</taxon>
        <taxon>Malpighiales</taxon>
        <taxon>Erythroxylaceae</taxon>
        <taxon>Erythroxylum</taxon>
    </lineage>
</organism>
<proteinExistence type="predicted"/>
<dbReference type="PANTHER" id="PTHR47911">
    <property type="entry name" value="HYDROXYPROLINE-RICH GLYCOPROTEIN-LIKE"/>
    <property type="match status" value="1"/>
</dbReference>
<feature type="compositionally biased region" description="Basic and acidic residues" evidence="1">
    <location>
        <begin position="207"/>
        <end position="223"/>
    </location>
</feature>
<feature type="compositionally biased region" description="Low complexity" evidence="1">
    <location>
        <begin position="91"/>
        <end position="100"/>
    </location>
</feature>
<feature type="compositionally biased region" description="Polar residues" evidence="1">
    <location>
        <begin position="109"/>
        <end position="136"/>
    </location>
</feature>
<feature type="compositionally biased region" description="Acidic residues" evidence="1">
    <location>
        <begin position="224"/>
        <end position="235"/>
    </location>
</feature>
<dbReference type="PANTHER" id="PTHR47911:SF1">
    <property type="entry name" value="OS06G0664400 PROTEIN"/>
    <property type="match status" value="1"/>
</dbReference>
<dbReference type="Proteomes" id="UP001159364">
    <property type="component" value="Linkage Group LG08"/>
</dbReference>
<evidence type="ECO:0000313" key="2">
    <source>
        <dbReference type="EMBL" id="KAJ8899151.1"/>
    </source>
</evidence>
<gene>
    <name evidence="2" type="ORF">K2173_011779</name>
</gene>
<feature type="compositionally biased region" description="Basic and acidic residues" evidence="1">
    <location>
        <begin position="57"/>
        <end position="73"/>
    </location>
</feature>
<sequence>MRGSTIPRKIPGSNSFISKHYCPFFSSSFSTSSGRGGGGNRDGNTAYPFSPGQFGRRSLEKADSDEPRHELPPRGRGHGGGTPLPSDNIDAAFSSFISSIKPVVGRGRGSTSAPLSRPTESVPTTTTQFSQPHESKLTLSVLSKLNGTGRGKAVKEAAAELKSVEENRHIRKGRPRRSAVAEGGGGSDPKMSREESLERAMSILSRSGEDRGGGGEGWRREREEDNEVDDDDNDDYGGLVLGDNKDGERFADKLGVENMNKLIEGFEEMSNRILPSPMDDASWTPLIPILRLLLFLPYIDEKKEIMPIRAVLEKVKPFMMRYEGFKEAVEEVMKNAPLLKEIVDYYSGPDRITAKSQQEELERVAKTIPASAPSSVKKFTDHAVLSLQSNPGWGFDKKCQFMEKLVKEVNQLYK</sequence>
<feature type="compositionally biased region" description="Basic and acidic residues" evidence="1">
    <location>
        <begin position="153"/>
        <end position="168"/>
    </location>
</feature>
<evidence type="ECO:0000313" key="3">
    <source>
        <dbReference type="Proteomes" id="UP001159364"/>
    </source>
</evidence>